<proteinExistence type="predicted"/>
<reference evidence="1" key="1">
    <citation type="journal article" date="2021" name="Proc. Natl. Acad. Sci. U.S.A.">
        <title>A Catalog of Tens of Thousands of Viruses from Human Metagenomes Reveals Hidden Associations with Chronic Diseases.</title>
        <authorList>
            <person name="Tisza M.J."/>
            <person name="Buck C.B."/>
        </authorList>
    </citation>
    <scope>NUCLEOTIDE SEQUENCE</scope>
    <source>
        <strain evidence="1">CtVsq1</strain>
    </source>
</reference>
<protein>
    <submittedName>
        <fullName evidence="1">Type I neck protein</fullName>
    </submittedName>
</protein>
<dbReference type="NCBIfam" id="TIGR01725">
    <property type="entry name" value="phge_HK97_gp10"/>
    <property type="match status" value="1"/>
</dbReference>
<dbReference type="InterPro" id="IPR010064">
    <property type="entry name" value="HK97-gp10_tail"/>
</dbReference>
<organism evidence="1">
    <name type="scientific">Siphoviridae sp. ctVsq1</name>
    <dbReference type="NCBI Taxonomy" id="2827577"/>
    <lineage>
        <taxon>Viruses</taxon>
        <taxon>Duplodnaviria</taxon>
        <taxon>Heunggongvirae</taxon>
        <taxon>Uroviricota</taxon>
        <taxon>Caudoviricetes</taxon>
    </lineage>
</organism>
<sequence>MSFTYKVKGLDKFIRRVQGKPRQARQAVGEELRRSALRIERKAKIKAAVDTGFMRNGIFVVRVGMLRYKVISPAGYSVYVELGTRKMKAQPFLGPAVKEESEVLFRNLRKMFRR</sequence>
<dbReference type="EMBL" id="BK015863">
    <property type="protein sequence ID" value="DAD70318.1"/>
    <property type="molecule type" value="Genomic_DNA"/>
</dbReference>
<accession>A0A8S5LJZ9</accession>
<dbReference type="Pfam" id="PF04883">
    <property type="entry name" value="HK97-gp10_like"/>
    <property type="match status" value="1"/>
</dbReference>
<evidence type="ECO:0000313" key="1">
    <source>
        <dbReference type="EMBL" id="DAD70318.1"/>
    </source>
</evidence>
<name>A0A8S5LJZ9_9CAUD</name>